<dbReference type="Gene3D" id="1.10.1760.20">
    <property type="match status" value="1"/>
</dbReference>
<feature type="transmembrane region" description="Helical" evidence="7">
    <location>
        <begin position="72"/>
        <end position="97"/>
    </location>
</feature>
<dbReference type="EMBL" id="DF238840">
    <property type="protein sequence ID" value="GAF25027.1"/>
    <property type="molecule type" value="Genomic_DNA"/>
</dbReference>
<organism evidence="9">
    <name type="scientific">Moorella thermoacetica Y72</name>
    <dbReference type="NCBI Taxonomy" id="1325331"/>
    <lineage>
        <taxon>Bacteria</taxon>
        <taxon>Bacillati</taxon>
        <taxon>Bacillota</taxon>
        <taxon>Clostridia</taxon>
        <taxon>Neomoorellales</taxon>
        <taxon>Neomoorellaceae</taxon>
        <taxon>Neomoorella</taxon>
    </lineage>
</organism>
<dbReference type="AlphaFoldDB" id="A0A0S6UB71"/>
<feature type="transmembrane region" description="Helical" evidence="7">
    <location>
        <begin position="137"/>
        <end position="160"/>
    </location>
</feature>
<keyword evidence="4 7" id="KW-0812">Transmembrane</keyword>
<keyword evidence="3" id="KW-1003">Cell membrane</keyword>
<evidence type="ECO:0000256" key="2">
    <source>
        <dbReference type="ARBA" id="ARBA00022448"/>
    </source>
</evidence>
<keyword evidence="5 7" id="KW-1133">Transmembrane helix</keyword>
<feature type="domain" description="PDGLE" evidence="8">
    <location>
        <begin position="247"/>
        <end position="340"/>
    </location>
</feature>
<feature type="transmembrane region" description="Helical" evidence="7">
    <location>
        <begin position="314"/>
        <end position="335"/>
    </location>
</feature>
<dbReference type="InterPro" id="IPR025937">
    <property type="entry name" value="PDGLE_dom"/>
</dbReference>
<reference evidence="9" key="1">
    <citation type="journal article" date="2014" name="Gene">
        <title>Genome-guided analysis of transformation efficiency and carbon dioxide assimilation by Moorella thermoacetica Y72.</title>
        <authorList>
            <person name="Tsukahara K."/>
            <person name="Kita A."/>
            <person name="Nakashimada Y."/>
            <person name="Hoshino T."/>
            <person name="Murakami K."/>
        </authorList>
    </citation>
    <scope>NUCLEOTIDE SEQUENCE [LARGE SCALE GENOMIC DNA]</scope>
    <source>
        <strain evidence="9">Y72</strain>
    </source>
</reference>
<dbReference type="InterPro" id="IPR002751">
    <property type="entry name" value="CbiM/NikMN"/>
</dbReference>
<dbReference type="Proteomes" id="UP000063718">
    <property type="component" value="Unassembled WGS sequence"/>
</dbReference>
<dbReference type="NCBIfam" id="NF008873">
    <property type="entry name" value="PRK11909.1"/>
    <property type="match status" value="1"/>
</dbReference>
<evidence type="ECO:0000256" key="4">
    <source>
        <dbReference type="ARBA" id="ARBA00022692"/>
    </source>
</evidence>
<dbReference type="NCBIfam" id="NF005598">
    <property type="entry name" value="PRK07331.1"/>
    <property type="match status" value="1"/>
</dbReference>
<name>A0A0S6UB71_NEOTH</name>
<sequence length="352" mass="36558">MHIPDGYLSPQTCAVLGAAMVPVWGTAARKVKATLKARQAPLLAIGAAFSFTIMMYNIPIPDGTTAHATGGALLAILLGPWAAAIGISIALAIQALFFGDGGILAFGANAFNMAFILPFASYYIYRLLSGRTSLHSGWRAVAAAIAGFVGLNLAALAAAVEFGLQPLLFHTASGVPLYSPYPLALAVPAMALAHVLIAGPAEGIVTGLVIRYLQRVNSGLLRVYPATGAVVAAQATGDGASLKKLAWGLVILVLLSPLGLLAAGTAWGEWSPEDLQQILGFVPPGLARLATTWTHALFPDYTVPGLEGSFWAQALGYIITAMVGLGIIFVIFLAFNRLLARPGKTGADYHGK</sequence>
<evidence type="ECO:0000256" key="3">
    <source>
        <dbReference type="ARBA" id="ARBA00022475"/>
    </source>
</evidence>
<dbReference type="Pfam" id="PF13190">
    <property type="entry name" value="PDGLE"/>
    <property type="match status" value="1"/>
</dbReference>
<evidence type="ECO:0000256" key="1">
    <source>
        <dbReference type="ARBA" id="ARBA00004651"/>
    </source>
</evidence>
<evidence type="ECO:0000256" key="6">
    <source>
        <dbReference type="ARBA" id="ARBA00023136"/>
    </source>
</evidence>
<feature type="transmembrane region" description="Helical" evidence="7">
    <location>
        <begin position="245"/>
        <end position="267"/>
    </location>
</feature>
<accession>A0A0S6UB71</accession>
<dbReference type="PANTHER" id="PTHR34229:SF1">
    <property type="entry name" value="METAL TRANSPORT PROTEIN HI_1621-RELATED"/>
    <property type="match status" value="1"/>
</dbReference>
<comment type="subcellular location">
    <subcellularLocation>
        <location evidence="1">Cell membrane</location>
        <topology evidence="1">Multi-pass membrane protein</topology>
    </subcellularLocation>
</comment>
<feature type="transmembrane region" description="Helical" evidence="7">
    <location>
        <begin position="40"/>
        <end position="60"/>
    </location>
</feature>
<evidence type="ECO:0000259" key="8">
    <source>
        <dbReference type="Pfam" id="PF13190"/>
    </source>
</evidence>
<dbReference type="GO" id="GO:0005886">
    <property type="term" value="C:plasma membrane"/>
    <property type="evidence" value="ECO:0007669"/>
    <property type="project" value="UniProtKB-SubCell"/>
</dbReference>
<keyword evidence="6 7" id="KW-0472">Membrane</keyword>
<protein>
    <submittedName>
        <fullName evidence="9">ABC-type Co2+ transport system, permease component</fullName>
    </submittedName>
</protein>
<feature type="transmembrane region" description="Helical" evidence="7">
    <location>
        <begin position="180"/>
        <end position="213"/>
    </location>
</feature>
<evidence type="ECO:0000256" key="5">
    <source>
        <dbReference type="ARBA" id="ARBA00022989"/>
    </source>
</evidence>
<evidence type="ECO:0000313" key="9">
    <source>
        <dbReference type="EMBL" id="GAF25027.1"/>
    </source>
</evidence>
<dbReference type="PANTHER" id="PTHR34229">
    <property type="entry name" value="METAL TRANSPORT PROTEIN HI_1621-RELATED"/>
    <property type="match status" value="1"/>
</dbReference>
<evidence type="ECO:0000256" key="7">
    <source>
        <dbReference type="SAM" id="Phobius"/>
    </source>
</evidence>
<gene>
    <name evidence="9" type="ORF">MTY_0356</name>
</gene>
<proteinExistence type="predicted"/>
<dbReference type="GO" id="GO:0000041">
    <property type="term" value="P:transition metal ion transport"/>
    <property type="evidence" value="ECO:0007669"/>
    <property type="project" value="InterPro"/>
</dbReference>
<keyword evidence="2" id="KW-0813">Transport</keyword>
<dbReference type="RefSeq" id="WP_025773135.1">
    <property type="nucleotide sequence ID" value="NZ_DF238840.1"/>
</dbReference>
<feature type="transmembrane region" description="Helical" evidence="7">
    <location>
        <begin position="103"/>
        <end position="125"/>
    </location>
</feature>
<dbReference type="Pfam" id="PF01891">
    <property type="entry name" value="CbiM"/>
    <property type="match status" value="1"/>
</dbReference>